<accession>A0A0A9AE77</accession>
<reference evidence="1" key="1">
    <citation type="submission" date="2014-09" db="EMBL/GenBank/DDBJ databases">
        <authorList>
            <person name="Magalhaes I.L.F."/>
            <person name="Oliveira U."/>
            <person name="Santos F.R."/>
            <person name="Vidigal T.H.D.A."/>
            <person name="Brescovit A.D."/>
            <person name="Santos A.J."/>
        </authorList>
    </citation>
    <scope>NUCLEOTIDE SEQUENCE</scope>
    <source>
        <tissue evidence="1">Shoot tissue taken approximately 20 cm above the soil surface</tissue>
    </source>
</reference>
<name>A0A0A9AE77_ARUDO</name>
<organism evidence="1">
    <name type="scientific">Arundo donax</name>
    <name type="common">Giant reed</name>
    <name type="synonym">Donax arundinaceus</name>
    <dbReference type="NCBI Taxonomy" id="35708"/>
    <lineage>
        <taxon>Eukaryota</taxon>
        <taxon>Viridiplantae</taxon>
        <taxon>Streptophyta</taxon>
        <taxon>Embryophyta</taxon>
        <taxon>Tracheophyta</taxon>
        <taxon>Spermatophyta</taxon>
        <taxon>Magnoliopsida</taxon>
        <taxon>Liliopsida</taxon>
        <taxon>Poales</taxon>
        <taxon>Poaceae</taxon>
        <taxon>PACMAD clade</taxon>
        <taxon>Arundinoideae</taxon>
        <taxon>Arundineae</taxon>
        <taxon>Arundo</taxon>
    </lineage>
</organism>
<dbReference type="EMBL" id="GBRH01248459">
    <property type="protein sequence ID" value="JAD49436.1"/>
    <property type="molecule type" value="Transcribed_RNA"/>
</dbReference>
<evidence type="ECO:0000313" key="1">
    <source>
        <dbReference type="EMBL" id="JAD49436.1"/>
    </source>
</evidence>
<sequence length="39" mass="4170">MGQPSMHQGADHAWFVGTSKAMFTRPLGPLVSATRAITL</sequence>
<dbReference type="AlphaFoldDB" id="A0A0A9AE77"/>
<reference evidence="1" key="2">
    <citation type="journal article" date="2015" name="Data Brief">
        <title>Shoot transcriptome of the giant reed, Arundo donax.</title>
        <authorList>
            <person name="Barrero R.A."/>
            <person name="Guerrero F.D."/>
            <person name="Moolhuijzen P."/>
            <person name="Goolsby J.A."/>
            <person name="Tidwell J."/>
            <person name="Bellgard S.E."/>
            <person name="Bellgard M.I."/>
        </authorList>
    </citation>
    <scope>NUCLEOTIDE SEQUENCE</scope>
    <source>
        <tissue evidence="1">Shoot tissue taken approximately 20 cm above the soil surface</tissue>
    </source>
</reference>
<proteinExistence type="predicted"/>
<protein>
    <submittedName>
        <fullName evidence="1">Uncharacterized protein</fullName>
    </submittedName>
</protein>